<evidence type="ECO:0000259" key="2">
    <source>
        <dbReference type="PROSITE" id="PS51968"/>
    </source>
</evidence>
<dbReference type="Pfam" id="PF04516">
    <property type="entry name" value="CP2"/>
    <property type="match status" value="1"/>
</dbReference>
<dbReference type="OrthoDB" id="9996779at2759"/>
<dbReference type="Proteomes" id="UP000727407">
    <property type="component" value="Unassembled WGS sequence"/>
</dbReference>
<organism evidence="3 4">
    <name type="scientific">Clarias magur</name>
    <name type="common">Asian catfish</name>
    <name type="synonym">Macropteronotus magur</name>
    <dbReference type="NCBI Taxonomy" id="1594786"/>
    <lineage>
        <taxon>Eukaryota</taxon>
        <taxon>Metazoa</taxon>
        <taxon>Chordata</taxon>
        <taxon>Craniata</taxon>
        <taxon>Vertebrata</taxon>
        <taxon>Euteleostomi</taxon>
        <taxon>Actinopterygii</taxon>
        <taxon>Neopterygii</taxon>
        <taxon>Teleostei</taxon>
        <taxon>Ostariophysi</taxon>
        <taxon>Siluriformes</taxon>
        <taxon>Clariidae</taxon>
        <taxon>Clarias</taxon>
    </lineage>
</organism>
<name>A0A8J4TU52_CLAMG</name>
<proteinExistence type="predicted"/>
<dbReference type="EMBL" id="QNUK01000067">
    <property type="protein sequence ID" value="KAF5903836.1"/>
    <property type="molecule type" value="Genomic_DNA"/>
</dbReference>
<dbReference type="PROSITE" id="PS51968">
    <property type="entry name" value="GRH_CP2_DB"/>
    <property type="match status" value="1"/>
</dbReference>
<keyword evidence="1" id="KW-0539">Nucleus</keyword>
<dbReference type="PANTHER" id="PTHR11037">
    <property type="entry name" value="TRANSCRIPTION FACTOR CP2"/>
    <property type="match status" value="1"/>
</dbReference>
<protein>
    <submittedName>
        <fullName evidence="3">Transcription factor CP2-like protein 1 isoform X1</fullName>
    </submittedName>
</protein>
<dbReference type="GO" id="GO:0001228">
    <property type="term" value="F:DNA-binding transcription activator activity, RNA polymerase II-specific"/>
    <property type="evidence" value="ECO:0007669"/>
    <property type="project" value="TreeGrafter"/>
</dbReference>
<evidence type="ECO:0000256" key="1">
    <source>
        <dbReference type="PROSITE-ProRule" id="PRU01313"/>
    </source>
</evidence>
<reference evidence="3" key="1">
    <citation type="submission" date="2020-07" db="EMBL/GenBank/DDBJ databases">
        <title>Clarias magur genome sequencing, assembly and annotation.</title>
        <authorList>
            <person name="Kushwaha B."/>
            <person name="Kumar R."/>
            <person name="Das P."/>
            <person name="Joshi C.G."/>
            <person name="Kumar D."/>
            <person name="Nagpure N.S."/>
            <person name="Pandey M."/>
            <person name="Agarwal S."/>
            <person name="Srivastava S."/>
            <person name="Singh M."/>
            <person name="Sahoo L."/>
            <person name="Jayasankar P."/>
            <person name="Meher P.K."/>
            <person name="Koringa P.G."/>
            <person name="Iquebal M.A."/>
            <person name="Das S.P."/>
            <person name="Bit A."/>
            <person name="Patnaik S."/>
            <person name="Patel N."/>
            <person name="Shah T.M."/>
            <person name="Hinsu A."/>
            <person name="Jena J.K."/>
        </authorList>
    </citation>
    <scope>NUCLEOTIDE SEQUENCE</scope>
    <source>
        <strain evidence="3">CIFAMagur01</strain>
        <tissue evidence="3">Testis</tissue>
    </source>
</reference>
<dbReference type="InterPro" id="IPR040167">
    <property type="entry name" value="TF_CP2-like"/>
</dbReference>
<keyword evidence="1" id="KW-0238">DNA-binding</keyword>
<dbReference type="PANTHER" id="PTHR11037:SF18">
    <property type="entry name" value="TRANSCRIPTION FACTOR CP2-LIKE PROTEIN 1"/>
    <property type="match status" value="1"/>
</dbReference>
<accession>A0A8J4TU52</accession>
<sequence length="233" mass="26820">MYEPRAQSGCVRETVATLLKEKPEQHSAGSVSEPPPFQYTLCAATSPAVKLHEETLTYLNQGQSYEIQMLNLKLLECTQVSNKWVKSTVRVVFHDRRLQYSEYEQLEGWSWNRPEDRILDLDTTLSVGIIESQVNPLQLNTVEFLWDPSKNASIFIQVNCISTEFTPRKHGGEKGVPFRIQVDTFIQNERGEYLQHVHSSSCQIKVFKRRWRLFSKPVDGSSPAQLLCCVEWV</sequence>
<dbReference type="InterPro" id="IPR007604">
    <property type="entry name" value="CP2"/>
</dbReference>
<gene>
    <name evidence="3" type="primary">tfcp2l1</name>
    <name evidence="3" type="ORF">DAT39_006457</name>
</gene>
<evidence type="ECO:0000313" key="3">
    <source>
        <dbReference type="EMBL" id="KAF5903836.1"/>
    </source>
</evidence>
<dbReference type="GO" id="GO:0005634">
    <property type="term" value="C:nucleus"/>
    <property type="evidence" value="ECO:0007669"/>
    <property type="project" value="UniProtKB-SubCell"/>
</dbReference>
<dbReference type="GO" id="GO:0000978">
    <property type="term" value="F:RNA polymerase II cis-regulatory region sequence-specific DNA binding"/>
    <property type="evidence" value="ECO:0007669"/>
    <property type="project" value="TreeGrafter"/>
</dbReference>
<evidence type="ECO:0000313" key="4">
    <source>
        <dbReference type="Proteomes" id="UP000727407"/>
    </source>
</evidence>
<comment type="subcellular location">
    <subcellularLocation>
        <location evidence="1">Nucleus</location>
    </subcellularLocation>
</comment>
<dbReference type="AlphaFoldDB" id="A0A8J4TU52"/>
<keyword evidence="4" id="KW-1185">Reference proteome</keyword>
<comment type="caution">
    <text evidence="3">The sequence shown here is derived from an EMBL/GenBank/DDBJ whole genome shotgun (WGS) entry which is preliminary data.</text>
</comment>
<feature type="domain" description="Grh/CP2 DB" evidence="2">
    <location>
        <begin position="33"/>
        <end position="233"/>
    </location>
</feature>